<dbReference type="EMBL" id="WHYR01000001">
    <property type="protein sequence ID" value="MQL50730.1"/>
    <property type="molecule type" value="Genomic_DNA"/>
</dbReference>
<dbReference type="PANTHER" id="PTHR42770:SF8">
    <property type="entry name" value="PUTRESCINE IMPORTER PUUP"/>
    <property type="match status" value="1"/>
</dbReference>
<proteinExistence type="predicted"/>
<comment type="caution">
    <text evidence="7">The sequence shown here is derived from an EMBL/GenBank/DDBJ whole genome shotgun (WGS) entry which is preliminary data.</text>
</comment>
<feature type="transmembrane region" description="Helical" evidence="5">
    <location>
        <begin position="174"/>
        <end position="194"/>
    </location>
</feature>
<dbReference type="Gene3D" id="1.20.1740.10">
    <property type="entry name" value="Amino acid/polyamine transporter I"/>
    <property type="match status" value="1"/>
</dbReference>
<feature type="transmembrane region" description="Helical" evidence="5">
    <location>
        <begin position="65"/>
        <end position="85"/>
    </location>
</feature>
<reference evidence="7 8" key="1">
    <citation type="submission" date="2019-10" db="EMBL/GenBank/DDBJ databases">
        <title>Comparative genomics of sulfur disproportionating microorganisms.</title>
        <authorList>
            <person name="Ward L.M."/>
            <person name="Bertran E."/>
            <person name="Johnston D."/>
        </authorList>
    </citation>
    <scope>NUCLEOTIDE SEQUENCE [LARGE SCALE GENOMIC DNA]</scope>
    <source>
        <strain evidence="7 8">DSM 14055</strain>
    </source>
</reference>
<feature type="transmembrane region" description="Helical" evidence="5">
    <location>
        <begin position="384"/>
        <end position="404"/>
    </location>
</feature>
<sequence>MILKKSGGYEMGADSKAPGQLEKFGYSQDLNRILPLSSLIYYGLAYMVPLTIFTTYGLVSNMTHGMLSLAYLVATIAMGFTAFSYSNMVKAFPIAGSVYSYAHRSISPYVGFMSGWIILLDYMLLPMINYLVASLFIVEALPGLPNWAWILIFIVIVTIVNYFGIQVTSWVNSFLIWVQIVFLVALLFFVIKWISNGGGAGTFFDWSAFFNASEFGKPDMGWHIIFAGASILALSFLGFDAVSTISEEAHNPEVNVGRAIIITCIGAGLFFIVIAYFTQLAWPTGWSEFKSVDTGAYELITKVAGSFMGYFFTAAYVLGCIASAIASQSSASRILFGMGRDGILPKKFFAYLHPKYKTPTGNIFLIAAISLTALVLSLSDAASLINFGALIGFTMVNISVIAHYFIRNKQRGGWDFVRYLIVPVCGALICLIIWYNLDIKSKELGLSWTMVGLVYLAITTRLFRKLPPEMDFKI</sequence>
<feature type="transmembrane region" description="Helical" evidence="5">
    <location>
        <begin position="361"/>
        <end position="378"/>
    </location>
</feature>
<evidence type="ECO:0000256" key="1">
    <source>
        <dbReference type="ARBA" id="ARBA00004141"/>
    </source>
</evidence>
<feature type="domain" description="Amino acid permease/ SLC12A" evidence="6">
    <location>
        <begin position="44"/>
        <end position="409"/>
    </location>
</feature>
<dbReference type="AlphaFoldDB" id="A0A6N7IL78"/>
<evidence type="ECO:0000256" key="4">
    <source>
        <dbReference type="ARBA" id="ARBA00023136"/>
    </source>
</evidence>
<dbReference type="Proteomes" id="UP000441717">
    <property type="component" value="Unassembled WGS sequence"/>
</dbReference>
<keyword evidence="2 5" id="KW-0812">Transmembrane</keyword>
<feature type="transmembrane region" description="Helical" evidence="5">
    <location>
        <begin position="416"/>
        <end position="434"/>
    </location>
</feature>
<organism evidence="7 8">
    <name type="scientific">Desulfofundulus thermobenzoicus</name>
    <dbReference type="NCBI Taxonomy" id="29376"/>
    <lineage>
        <taxon>Bacteria</taxon>
        <taxon>Bacillati</taxon>
        <taxon>Bacillota</taxon>
        <taxon>Clostridia</taxon>
        <taxon>Eubacteriales</taxon>
        <taxon>Peptococcaceae</taxon>
        <taxon>Desulfofundulus</taxon>
    </lineage>
</organism>
<evidence type="ECO:0000259" key="6">
    <source>
        <dbReference type="Pfam" id="PF00324"/>
    </source>
</evidence>
<evidence type="ECO:0000256" key="5">
    <source>
        <dbReference type="SAM" id="Phobius"/>
    </source>
</evidence>
<dbReference type="PANTHER" id="PTHR42770">
    <property type="entry name" value="AMINO ACID TRANSPORTER-RELATED"/>
    <property type="match status" value="1"/>
</dbReference>
<feature type="transmembrane region" description="Helical" evidence="5">
    <location>
        <begin position="220"/>
        <end position="239"/>
    </location>
</feature>
<feature type="transmembrane region" description="Helical" evidence="5">
    <location>
        <begin position="307"/>
        <end position="326"/>
    </location>
</feature>
<feature type="transmembrane region" description="Helical" evidence="5">
    <location>
        <begin position="106"/>
        <end position="127"/>
    </location>
</feature>
<dbReference type="InterPro" id="IPR004841">
    <property type="entry name" value="AA-permease/SLC12A_dom"/>
</dbReference>
<protein>
    <submittedName>
        <fullName evidence="7">Amino acid permease</fullName>
    </submittedName>
</protein>
<comment type="subcellular location">
    <subcellularLocation>
        <location evidence="1">Membrane</location>
        <topology evidence="1">Multi-pass membrane protein</topology>
    </subcellularLocation>
</comment>
<dbReference type="GO" id="GO:0055085">
    <property type="term" value="P:transmembrane transport"/>
    <property type="evidence" value="ECO:0007669"/>
    <property type="project" value="InterPro"/>
</dbReference>
<feature type="transmembrane region" description="Helical" evidence="5">
    <location>
        <begin position="39"/>
        <end position="59"/>
    </location>
</feature>
<dbReference type="InterPro" id="IPR050367">
    <property type="entry name" value="APC_superfamily"/>
</dbReference>
<evidence type="ECO:0000256" key="2">
    <source>
        <dbReference type="ARBA" id="ARBA00022692"/>
    </source>
</evidence>
<evidence type="ECO:0000313" key="7">
    <source>
        <dbReference type="EMBL" id="MQL50730.1"/>
    </source>
</evidence>
<evidence type="ECO:0000313" key="8">
    <source>
        <dbReference type="Proteomes" id="UP000441717"/>
    </source>
</evidence>
<feature type="transmembrane region" description="Helical" evidence="5">
    <location>
        <begin position="259"/>
        <end position="282"/>
    </location>
</feature>
<evidence type="ECO:0000256" key="3">
    <source>
        <dbReference type="ARBA" id="ARBA00022989"/>
    </source>
</evidence>
<accession>A0A6N7IL78</accession>
<keyword evidence="3 5" id="KW-1133">Transmembrane helix</keyword>
<feature type="transmembrane region" description="Helical" evidence="5">
    <location>
        <begin position="147"/>
        <end position="165"/>
    </location>
</feature>
<keyword evidence="8" id="KW-1185">Reference proteome</keyword>
<keyword evidence="4 5" id="KW-0472">Membrane</keyword>
<dbReference type="Pfam" id="PF00324">
    <property type="entry name" value="AA_permease"/>
    <property type="match status" value="1"/>
</dbReference>
<dbReference type="OrthoDB" id="178667at2"/>
<dbReference type="GO" id="GO:0016020">
    <property type="term" value="C:membrane"/>
    <property type="evidence" value="ECO:0007669"/>
    <property type="project" value="UniProtKB-SubCell"/>
</dbReference>
<name>A0A6N7IL78_9FIRM</name>
<gene>
    <name evidence="7" type="ORF">GFC01_00230</name>
</gene>
<feature type="transmembrane region" description="Helical" evidence="5">
    <location>
        <begin position="446"/>
        <end position="463"/>
    </location>
</feature>
<dbReference type="PIRSF" id="PIRSF006060">
    <property type="entry name" value="AA_transporter"/>
    <property type="match status" value="1"/>
</dbReference>